<evidence type="ECO:0000256" key="10">
    <source>
        <dbReference type="ARBA" id="ARBA00022729"/>
    </source>
</evidence>
<dbReference type="SMART" id="SM00220">
    <property type="entry name" value="S_TKc"/>
    <property type="match status" value="1"/>
</dbReference>
<keyword evidence="12 22" id="KW-0418">Kinase</keyword>
<comment type="similarity">
    <text evidence="4">Belongs to the protein kinase superfamily. TKL Ser/Thr protein kinase family. TGFB receptor subfamily.</text>
</comment>
<dbReference type="Pfam" id="PF07714">
    <property type="entry name" value="PK_Tyr_Ser-Thr"/>
    <property type="match status" value="1"/>
</dbReference>
<evidence type="ECO:0000256" key="3">
    <source>
        <dbReference type="ARBA" id="ARBA00004479"/>
    </source>
</evidence>
<dbReference type="PROSITE" id="PS50011">
    <property type="entry name" value="PROTEIN_KINASE_DOM"/>
    <property type="match status" value="1"/>
</dbReference>
<feature type="domain" description="Protein kinase" evidence="20">
    <location>
        <begin position="117"/>
        <end position="444"/>
    </location>
</feature>
<evidence type="ECO:0000313" key="23">
    <source>
        <dbReference type="Proteomes" id="UP001623349"/>
    </source>
</evidence>
<evidence type="ECO:0000256" key="6">
    <source>
        <dbReference type="ARBA" id="ARBA00022527"/>
    </source>
</evidence>
<evidence type="ECO:0000256" key="8">
    <source>
        <dbReference type="ARBA" id="ARBA00022692"/>
    </source>
</evidence>
<dbReference type="SMART" id="SM00467">
    <property type="entry name" value="GS"/>
    <property type="match status" value="1"/>
</dbReference>
<dbReference type="Pfam" id="PF08515">
    <property type="entry name" value="TGF_beta_GS"/>
    <property type="match status" value="1"/>
</dbReference>
<dbReference type="SUPFAM" id="SSF57302">
    <property type="entry name" value="Snake toxin-like"/>
    <property type="match status" value="1"/>
</dbReference>
<keyword evidence="10" id="KW-0732">Signal</keyword>
<keyword evidence="14" id="KW-0460">Magnesium</keyword>
<evidence type="ECO:0000256" key="7">
    <source>
        <dbReference type="ARBA" id="ARBA00022679"/>
    </source>
</evidence>
<keyword evidence="18" id="KW-0464">Manganese</keyword>
<keyword evidence="16 19" id="KW-0472">Membrane</keyword>
<dbReference type="Gene3D" id="3.30.200.20">
    <property type="entry name" value="Phosphorylase Kinase, domain 1"/>
    <property type="match status" value="1"/>
</dbReference>
<evidence type="ECO:0000256" key="1">
    <source>
        <dbReference type="ARBA" id="ARBA00001936"/>
    </source>
</evidence>
<evidence type="ECO:0000256" key="11">
    <source>
        <dbReference type="ARBA" id="ARBA00022741"/>
    </source>
</evidence>
<dbReference type="Gene3D" id="2.10.60.10">
    <property type="entry name" value="CD59"/>
    <property type="match status" value="1"/>
</dbReference>
<evidence type="ECO:0000256" key="17">
    <source>
        <dbReference type="ARBA" id="ARBA00023170"/>
    </source>
</evidence>
<evidence type="ECO:0000259" key="20">
    <source>
        <dbReference type="PROSITE" id="PS50011"/>
    </source>
</evidence>
<dbReference type="EC" id="2.7.11.30" evidence="5"/>
<keyword evidence="9" id="KW-0479">Metal-binding</keyword>
<evidence type="ECO:0000256" key="12">
    <source>
        <dbReference type="ARBA" id="ARBA00022777"/>
    </source>
</evidence>
<reference evidence="22 23" key="1">
    <citation type="submission" date="2024-08" db="EMBL/GenBank/DDBJ databases">
        <title>The draft genome of Apodemus speciosus.</title>
        <authorList>
            <person name="Nabeshima K."/>
            <person name="Suzuki S."/>
            <person name="Onuma M."/>
        </authorList>
    </citation>
    <scope>NUCLEOTIDE SEQUENCE [LARGE SCALE GENOMIC DNA]</scope>
    <source>
        <strain evidence="22">IB14-021</strain>
    </source>
</reference>
<dbReference type="PROSITE" id="PS00108">
    <property type="entry name" value="PROTEIN_KINASE_ST"/>
    <property type="match status" value="1"/>
</dbReference>
<evidence type="ECO:0000256" key="19">
    <source>
        <dbReference type="SAM" id="Phobius"/>
    </source>
</evidence>
<dbReference type="InterPro" id="IPR001245">
    <property type="entry name" value="Ser-Thr/Tyr_kinase_cat_dom"/>
</dbReference>
<dbReference type="CDD" id="cd23534">
    <property type="entry name" value="TFP_LU_ECD_ALK1"/>
    <property type="match status" value="1"/>
</dbReference>
<keyword evidence="11" id="KW-0547">Nucleotide-binding</keyword>
<dbReference type="PANTHER" id="PTHR23255">
    <property type="entry name" value="TRANSFORMING GROWTH FACTOR-BETA RECEPTOR TYPE I AND II"/>
    <property type="match status" value="1"/>
</dbReference>
<dbReference type="Proteomes" id="UP001623349">
    <property type="component" value="Unassembled WGS sequence"/>
</dbReference>
<dbReference type="Gene3D" id="1.10.510.10">
    <property type="entry name" value="Transferase(Phosphotransferase) domain 1"/>
    <property type="match status" value="1"/>
</dbReference>
<feature type="transmembrane region" description="Helical" evidence="19">
    <location>
        <begin position="107"/>
        <end position="129"/>
    </location>
</feature>
<evidence type="ECO:0000256" key="13">
    <source>
        <dbReference type="ARBA" id="ARBA00022840"/>
    </source>
</evidence>
<dbReference type="InterPro" id="IPR000719">
    <property type="entry name" value="Prot_kinase_dom"/>
</dbReference>
<feature type="domain" description="GS" evidence="21">
    <location>
        <begin position="160"/>
        <end position="189"/>
    </location>
</feature>
<dbReference type="EMBL" id="BAAFST010000015">
    <property type="protein sequence ID" value="GAB1299863.1"/>
    <property type="molecule type" value="Genomic_DNA"/>
</dbReference>
<comment type="caution">
    <text evidence="22">The sequence shown here is derived from an EMBL/GenBank/DDBJ whole genome shotgun (WGS) entry which is preliminary data.</text>
</comment>
<evidence type="ECO:0000256" key="15">
    <source>
        <dbReference type="ARBA" id="ARBA00022989"/>
    </source>
</evidence>
<evidence type="ECO:0000256" key="5">
    <source>
        <dbReference type="ARBA" id="ARBA00012401"/>
    </source>
</evidence>
<organism evidence="22 23">
    <name type="scientific">Apodemus speciosus</name>
    <name type="common">Large Japanese field mouse</name>
    <dbReference type="NCBI Taxonomy" id="105296"/>
    <lineage>
        <taxon>Eukaryota</taxon>
        <taxon>Metazoa</taxon>
        <taxon>Chordata</taxon>
        <taxon>Craniata</taxon>
        <taxon>Vertebrata</taxon>
        <taxon>Euteleostomi</taxon>
        <taxon>Mammalia</taxon>
        <taxon>Eutheria</taxon>
        <taxon>Euarchontoglires</taxon>
        <taxon>Glires</taxon>
        <taxon>Rodentia</taxon>
        <taxon>Myomorpha</taxon>
        <taxon>Muroidea</taxon>
        <taxon>Muridae</taxon>
        <taxon>Murinae</taxon>
        <taxon>Apodemus</taxon>
    </lineage>
</organism>
<keyword evidence="13" id="KW-0067">ATP-binding</keyword>
<dbReference type="InterPro" id="IPR045860">
    <property type="entry name" value="Snake_toxin-like_sf"/>
</dbReference>
<evidence type="ECO:0000256" key="9">
    <source>
        <dbReference type="ARBA" id="ARBA00022723"/>
    </source>
</evidence>
<protein>
    <recommendedName>
        <fullName evidence="5">receptor protein serine/threonine kinase</fullName>
        <ecNumber evidence="5">2.7.11.30</ecNumber>
    </recommendedName>
</protein>
<comment type="cofactor">
    <cofactor evidence="2">
        <name>Mg(2+)</name>
        <dbReference type="ChEBI" id="CHEBI:18420"/>
    </cofactor>
</comment>
<name>A0ABQ0FKU7_APOSI</name>
<keyword evidence="7" id="KW-0808">Transferase</keyword>
<keyword evidence="15 19" id="KW-1133">Transmembrane helix</keyword>
<keyword evidence="23" id="KW-1185">Reference proteome</keyword>
<dbReference type="SUPFAM" id="SSF56112">
    <property type="entry name" value="Protein kinase-like (PK-like)"/>
    <property type="match status" value="1"/>
</dbReference>
<comment type="subcellular location">
    <subcellularLocation>
        <location evidence="3">Membrane</location>
        <topology evidence="3">Single-pass type I membrane protein</topology>
    </subcellularLocation>
</comment>
<gene>
    <name evidence="22" type="ORF">APTSU1_001510000</name>
</gene>
<keyword evidence="6" id="KW-0723">Serine/threonine-protein kinase</keyword>
<dbReference type="InterPro" id="IPR003605">
    <property type="entry name" value="GS_dom"/>
</dbReference>
<dbReference type="PANTHER" id="PTHR23255:SF66">
    <property type="entry name" value="SERINE_THREONINE-PROTEIN KINASE RECEPTOR R3"/>
    <property type="match status" value="1"/>
</dbReference>
<evidence type="ECO:0000259" key="21">
    <source>
        <dbReference type="PROSITE" id="PS51256"/>
    </source>
</evidence>
<evidence type="ECO:0000256" key="16">
    <source>
        <dbReference type="ARBA" id="ARBA00023136"/>
    </source>
</evidence>
<keyword evidence="8 19" id="KW-0812">Transmembrane</keyword>
<proteinExistence type="inferred from homology"/>
<dbReference type="InterPro" id="IPR008271">
    <property type="entry name" value="Ser/Thr_kinase_AS"/>
</dbReference>
<dbReference type="InterPro" id="IPR011009">
    <property type="entry name" value="Kinase-like_dom_sf"/>
</dbReference>
<dbReference type="PROSITE" id="PS51256">
    <property type="entry name" value="GS"/>
    <property type="match status" value="1"/>
</dbReference>
<comment type="cofactor">
    <cofactor evidence="1">
        <name>Mn(2+)</name>
        <dbReference type="ChEBI" id="CHEBI:29035"/>
    </cofactor>
</comment>
<evidence type="ECO:0000313" key="22">
    <source>
        <dbReference type="EMBL" id="GAB1299863.1"/>
    </source>
</evidence>
<dbReference type="InterPro" id="IPR000333">
    <property type="entry name" value="TGFB_receptor"/>
</dbReference>
<keyword evidence="17 22" id="KW-0675">Receptor</keyword>
<evidence type="ECO:0000256" key="14">
    <source>
        <dbReference type="ARBA" id="ARBA00022842"/>
    </source>
</evidence>
<accession>A0ABQ0FKU7</accession>
<evidence type="ECO:0000256" key="4">
    <source>
        <dbReference type="ARBA" id="ARBA00009605"/>
    </source>
</evidence>
<dbReference type="GO" id="GO:0016301">
    <property type="term" value="F:kinase activity"/>
    <property type="evidence" value="ECO:0007669"/>
    <property type="project" value="UniProtKB-KW"/>
</dbReference>
<evidence type="ECO:0000256" key="18">
    <source>
        <dbReference type="ARBA" id="ARBA00023211"/>
    </source>
</evidence>
<evidence type="ECO:0000256" key="2">
    <source>
        <dbReference type="ARBA" id="ARBA00001946"/>
    </source>
</evidence>
<sequence>MLLVALGLTRGDLVKPSKLVNCTCENPHCQRPVCEGAWCTVVLVREQGRHPQVYRGCGSLNQELCLGRPTEFVNHHCCYRSFCNHNVSLMLEATRTPSEEPEADARLPLILGPVLALLVLAALGALGLWRVRRRQEKQRGLHSDLGESSLILKASEHGDSMLGDFLDSDCTTGSGSGLPFLVQRTVARQVALVECVGKGFIASDMTSRNSSTQLWLITHYHEHGSLYDFLQRQTLEPQLALRLAVSAACGLAHLHVEIFGTQGKPAIAHRDLKSRNVLVKSNLQCCIADLGLAVMHSQSSDYLDIGNNPRVGTKRYMAPEVLDEQIRTDCFESYKWTDIWAFGLVLWEIARRTIINGIVEDYRPPFYDMVPNDPSFEDMKKVVCVDQQTPTIPNRLAADPVLSGLAQMMRECWYPNPSARLTALRIKKTLQKLSHNPEEPKGLH</sequence>